<evidence type="ECO:0000313" key="3">
    <source>
        <dbReference type="Proteomes" id="UP000217076"/>
    </source>
</evidence>
<dbReference type="InterPro" id="IPR011051">
    <property type="entry name" value="RmlC_Cupin_sf"/>
</dbReference>
<dbReference type="Proteomes" id="UP000217076">
    <property type="component" value="Unassembled WGS sequence"/>
</dbReference>
<keyword evidence="3" id="KW-1185">Reference proteome</keyword>
<accession>A0A1G7W433</accession>
<evidence type="ECO:0000259" key="1">
    <source>
        <dbReference type="Pfam" id="PF06172"/>
    </source>
</evidence>
<dbReference type="SUPFAM" id="SSF51182">
    <property type="entry name" value="RmlC-like cupins"/>
    <property type="match status" value="1"/>
</dbReference>
<dbReference type="CDD" id="cd06121">
    <property type="entry name" value="cupin_YML079wp"/>
    <property type="match status" value="1"/>
</dbReference>
<proteinExistence type="predicted"/>
<dbReference type="InterPro" id="IPR039935">
    <property type="entry name" value="YML079W-like"/>
</dbReference>
<dbReference type="RefSeq" id="WP_092616454.1">
    <property type="nucleotide sequence ID" value="NZ_FNCV01000002.1"/>
</dbReference>
<dbReference type="InterPro" id="IPR014710">
    <property type="entry name" value="RmlC-like_jellyroll"/>
</dbReference>
<dbReference type="Pfam" id="PF06172">
    <property type="entry name" value="Cupin_5"/>
    <property type="match status" value="1"/>
</dbReference>
<dbReference type="InterPro" id="IPR009327">
    <property type="entry name" value="Cupin_DUF985"/>
</dbReference>
<name>A0A1G7W433_9PROT</name>
<dbReference type="OrthoDB" id="9798288at2"/>
<evidence type="ECO:0000313" key="2">
    <source>
        <dbReference type="EMBL" id="SDG66683.1"/>
    </source>
</evidence>
<dbReference type="AlphaFoldDB" id="A0A1G7W433"/>
<dbReference type="PANTHER" id="PTHR33387:SF3">
    <property type="entry name" value="DUF985 DOMAIN-CONTAINING PROTEIN"/>
    <property type="match status" value="1"/>
</dbReference>
<dbReference type="EMBL" id="FNCV01000002">
    <property type="protein sequence ID" value="SDG66683.1"/>
    <property type="molecule type" value="Genomic_DNA"/>
</dbReference>
<dbReference type="Gene3D" id="2.60.120.10">
    <property type="entry name" value="Jelly Rolls"/>
    <property type="match status" value="1"/>
</dbReference>
<dbReference type="STRING" id="83401.SAMN05421742_10271"/>
<feature type="domain" description="DUF985" evidence="1">
    <location>
        <begin position="11"/>
        <end position="148"/>
    </location>
</feature>
<organism evidence="2 3">
    <name type="scientific">Roseospirillum parvum</name>
    <dbReference type="NCBI Taxonomy" id="83401"/>
    <lineage>
        <taxon>Bacteria</taxon>
        <taxon>Pseudomonadati</taxon>
        <taxon>Pseudomonadota</taxon>
        <taxon>Alphaproteobacteria</taxon>
        <taxon>Rhodospirillales</taxon>
        <taxon>Rhodospirillaceae</taxon>
        <taxon>Roseospirillum</taxon>
    </lineage>
</organism>
<gene>
    <name evidence="2" type="ORF">SAMN05421742_10271</name>
</gene>
<reference evidence="3" key="1">
    <citation type="submission" date="2016-10" db="EMBL/GenBank/DDBJ databases">
        <authorList>
            <person name="Varghese N."/>
            <person name="Submissions S."/>
        </authorList>
    </citation>
    <scope>NUCLEOTIDE SEQUENCE [LARGE SCALE GENOMIC DNA]</scope>
    <source>
        <strain evidence="3">930I</strain>
    </source>
</reference>
<dbReference type="PANTHER" id="PTHR33387">
    <property type="entry name" value="RMLC-LIKE JELLY ROLL FOLD PROTEIN"/>
    <property type="match status" value="1"/>
</dbReference>
<sequence length="171" mass="18510">MPTSPPAAQWIIDHLGLQPHPTEGGWFLETYRCPDVVGADALPPRYPGARSVSTAIYYLLTPDTVSALHRLASDEVFHFYLGDPVEQLQLYPDGSHQMVTLGNDLVAGEQVQSVVPAGTWQGARLVPGGDVALLGCTVAPGFDFNDYQHGNRADLCRDWPQASELIASLTP</sequence>
<protein>
    <recommendedName>
        <fullName evidence="1">DUF985 domain-containing protein</fullName>
    </recommendedName>
</protein>